<keyword evidence="2" id="KW-0472">Membrane</keyword>
<proteinExistence type="predicted"/>
<evidence type="ECO:0000313" key="8">
    <source>
        <dbReference type="Proteomes" id="UP000476176"/>
    </source>
</evidence>
<reference evidence="6 7" key="1">
    <citation type="submission" date="2018-08" db="EMBL/GenBank/DDBJ databases">
        <title>Genomic investigation of the strawberry pathogen Phytophthora fragariae indicates pathogenicity is determined by transcriptional variation in three key races.</title>
        <authorList>
            <person name="Adams T.M."/>
            <person name="Armitage A.D."/>
            <person name="Sobczyk M.K."/>
            <person name="Bates H.J."/>
            <person name="Dunwell J.M."/>
            <person name="Nellist C.F."/>
            <person name="Harrison R.J."/>
        </authorList>
    </citation>
    <scope>NUCLEOTIDE SEQUENCE [LARGE SCALE GENOMIC DNA]</scope>
    <source>
        <strain evidence="5 7">A4</strain>
        <strain evidence="4 8">BC-23</strain>
        <strain evidence="3 6">NOV-27</strain>
    </source>
</reference>
<dbReference type="EMBL" id="QXGC01000352">
    <property type="protein sequence ID" value="KAE9239615.1"/>
    <property type="molecule type" value="Genomic_DNA"/>
</dbReference>
<feature type="transmembrane region" description="Helical" evidence="2">
    <location>
        <begin position="109"/>
        <end position="127"/>
    </location>
</feature>
<evidence type="ECO:0000313" key="7">
    <source>
        <dbReference type="Proteomes" id="UP000437068"/>
    </source>
</evidence>
<feature type="transmembrane region" description="Helical" evidence="2">
    <location>
        <begin position="84"/>
        <end position="102"/>
    </location>
</feature>
<feature type="transmembrane region" description="Helical" evidence="2">
    <location>
        <begin position="339"/>
        <end position="364"/>
    </location>
</feature>
<evidence type="ECO:0000313" key="3">
    <source>
        <dbReference type="EMBL" id="KAE9216786.1"/>
    </source>
</evidence>
<evidence type="ECO:0000256" key="1">
    <source>
        <dbReference type="SAM" id="Coils"/>
    </source>
</evidence>
<name>A0A6A4E276_9STRA</name>
<accession>A0A6A4E276</accession>
<keyword evidence="6" id="KW-1185">Reference proteome</keyword>
<dbReference type="Proteomes" id="UP000476176">
    <property type="component" value="Unassembled WGS sequence"/>
</dbReference>
<dbReference type="Proteomes" id="UP000433483">
    <property type="component" value="Unassembled WGS sequence"/>
</dbReference>
<protein>
    <submittedName>
        <fullName evidence="5">Uncharacterized protein</fullName>
    </submittedName>
</protein>
<evidence type="ECO:0000313" key="4">
    <source>
        <dbReference type="EMBL" id="KAE9239615.1"/>
    </source>
</evidence>
<sequence>MLPLSPPSDGIHSNKLFLVREFYAFLVMTLLTLNQFRKGIPVLPYPTRKLIRDTFLVSGIIVGIMYGLILAVGFPLPFTTLTMVPPWTVLVLVCMGAQWAQLIRETAGAAMMFIGMMKLWVCDNLLVFVYPPYFYVFTTLSTTGQIAFVLLLPVIKVLMRKLFSRAVQHLSDETPGIIVFNADVFGSLFVAYCMQRSPSTWTTTGVMMLDIITMTLALRDVHNARKELQELEQQLDKAHAWRSYMYHGAVGHISLGRLVPTTLERASILLDQAAEEYGLGVGIIAPETTKNRTIDSGRKIFGFVRIHPADHGVDAVRQRPPTEASYTLKVRRLLYMAEFLLLFNYVEAMVPLVFSIYLVATYYLPNRDYYPIFDSMNDHQLFQTLNNVVLYCMLQTVSFFLLTFMLRHMLGQSPIKHIAFVLEKQVDFVQMCLVFWLLYNVQSSLQHMGHLS</sequence>
<keyword evidence="2" id="KW-0812">Transmembrane</keyword>
<feature type="transmembrane region" description="Helical" evidence="2">
    <location>
        <begin position="55"/>
        <end position="78"/>
    </location>
</feature>
<dbReference type="EMBL" id="QXGE01000353">
    <property type="protein sequence ID" value="KAE9315008.1"/>
    <property type="molecule type" value="Genomic_DNA"/>
</dbReference>
<evidence type="ECO:0000313" key="6">
    <source>
        <dbReference type="Proteomes" id="UP000433483"/>
    </source>
</evidence>
<keyword evidence="1" id="KW-0175">Coiled coil</keyword>
<organism evidence="5 7">
    <name type="scientific">Phytophthora fragariae</name>
    <dbReference type="NCBI Taxonomy" id="53985"/>
    <lineage>
        <taxon>Eukaryota</taxon>
        <taxon>Sar</taxon>
        <taxon>Stramenopiles</taxon>
        <taxon>Oomycota</taxon>
        <taxon>Peronosporomycetes</taxon>
        <taxon>Peronosporales</taxon>
        <taxon>Peronosporaceae</taxon>
        <taxon>Phytophthora</taxon>
    </lineage>
</organism>
<evidence type="ECO:0000313" key="5">
    <source>
        <dbReference type="EMBL" id="KAE9315008.1"/>
    </source>
</evidence>
<comment type="caution">
    <text evidence="5">The sequence shown here is derived from an EMBL/GenBank/DDBJ whole genome shotgun (WGS) entry which is preliminary data.</text>
</comment>
<feature type="transmembrane region" description="Helical" evidence="2">
    <location>
        <begin position="384"/>
        <end position="406"/>
    </location>
</feature>
<keyword evidence="2" id="KW-1133">Transmembrane helix</keyword>
<evidence type="ECO:0000256" key="2">
    <source>
        <dbReference type="SAM" id="Phobius"/>
    </source>
</evidence>
<dbReference type="Proteomes" id="UP000437068">
    <property type="component" value="Unassembled WGS sequence"/>
</dbReference>
<feature type="transmembrane region" description="Helical" evidence="2">
    <location>
        <begin position="16"/>
        <end position="34"/>
    </location>
</feature>
<feature type="transmembrane region" description="Helical" evidence="2">
    <location>
        <begin position="133"/>
        <end position="155"/>
    </location>
</feature>
<dbReference type="AlphaFoldDB" id="A0A6A4E276"/>
<gene>
    <name evidence="5" type="ORF">PF001_g8005</name>
    <name evidence="4" type="ORF">PF004_g7878</name>
    <name evidence="3" type="ORF">PF005_g8913</name>
</gene>
<dbReference type="OrthoDB" id="105688at2759"/>
<feature type="coiled-coil region" evidence="1">
    <location>
        <begin position="214"/>
        <end position="241"/>
    </location>
</feature>
<dbReference type="EMBL" id="QXGB01000391">
    <property type="protein sequence ID" value="KAE9216786.1"/>
    <property type="molecule type" value="Genomic_DNA"/>
</dbReference>